<gene>
    <name evidence="1" type="ORF">M407DRAFT_39023</name>
</gene>
<dbReference type="AlphaFoldDB" id="A0A0C3LXJ7"/>
<keyword evidence="2" id="KW-1185">Reference proteome</keyword>
<feature type="non-terminal residue" evidence="1">
    <location>
        <position position="135"/>
    </location>
</feature>
<proteinExistence type="predicted"/>
<dbReference type="Gene3D" id="3.60.130.30">
    <property type="match status" value="1"/>
</dbReference>
<evidence type="ECO:0000313" key="1">
    <source>
        <dbReference type="EMBL" id="KIO26192.1"/>
    </source>
</evidence>
<organism evidence="1 2">
    <name type="scientific">Tulasnella calospora MUT 4182</name>
    <dbReference type="NCBI Taxonomy" id="1051891"/>
    <lineage>
        <taxon>Eukaryota</taxon>
        <taxon>Fungi</taxon>
        <taxon>Dikarya</taxon>
        <taxon>Basidiomycota</taxon>
        <taxon>Agaricomycotina</taxon>
        <taxon>Agaricomycetes</taxon>
        <taxon>Cantharellales</taxon>
        <taxon>Tulasnellaceae</taxon>
        <taxon>Tulasnella</taxon>
    </lineage>
</organism>
<accession>A0A0C3LXJ7</accession>
<name>A0A0C3LXJ7_9AGAM</name>
<dbReference type="HOGENOM" id="CLU_031314_1_0_1"/>
<dbReference type="Proteomes" id="UP000054248">
    <property type="component" value="Unassembled WGS sequence"/>
</dbReference>
<dbReference type="STRING" id="1051891.A0A0C3LXJ7"/>
<sequence>FEMWAPDIHQKYEDCHKYVLSQSKALDCINAESPHSVPFASLTANLGPQTVCWPHQDTKNLSNGVCVVLVLGSFNYQYGGHIVLHEARLVVEMKPGDALFLPSAIITHETIPIQAEETRYSLVFYSAGGLFRWQD</sequence>
<protein>
    <recommendedName>
        <fullName evidence="3">Fe2OG dioxygenase domain-containing protein</fullName>
    </recommendedName>
</protein>
<dbReference type="EMBL" id="KN823028">
    <property type="protein sequence ID" value="KIO26192.1"/>
    <property type="molecule type" value="Genomic_DNA"/>
</dbReference>
<feature type="non-terminal residue" evidence="1">
    <location>
        <position position="1"/>
    </location>
</feature>
<evidence type="ECO:0008006" key="3">
    <source>
        <dbReference type="Google" id="ProtNLM"/>
    </source>
</evidence>
<evidence type="ECO:0000313" key="2">
    <source>
        <dbReference type="Proteomes" id="UP000054248"/>
    </source>
</evidence>
<dbReference type="OrthoDB" id="3236322at2759"/>
<reference evidence="2" key="2">
    <citation type="submission" date="2015-01" db="EMBL/GenBank/DDBJ databases">
        <title>Evolutionary Origins and Diversification of the Mycorrhizal Mutualists.</title>
        <authorList>
            <consortium name="DOE Joint Genome Institute"/>
            <consortium name="Mycorrhizal Genomics Consortium"/>
            <person name="Kohler A."/>
            <person name="Kuo A."/>
            <person name="Nagy L.G."/>
            <person name="Floudas D."/>
            <person name="Copeland A."/>
            <person name="Barry K.W."/>
            <person name="Cichocki N."/>
            <person name="Veneault-Fourrey C."/>
            <person name="LaButti K."/>
            <person name="Lindquist E.A."/>
            <person name="Lipzen A."/>
            <person name="Lundell T."/>
            <person name="Morin E."/>
            <person name="Murat C."/>
            <person name="Riley R."/>
            <person name="Ohm R."/>
            <person name="Sun H."/>
            <person name="Tunlid A."/>
            <person name="Henrissat B."/>
            <person name="Grigoriev I.V."/>
            <person name="Hibbett D.S."/>
            <person name="Martin F."/>
        </authorList>
    </citation>
    <scope>NUCLEOTIDE SEQUENCE [LARGE SCALE GENOMIC DNA]</scope>
    <source>
        <strain evidence="2">MUT 4182</strain>
    </source>
</reference>
<reference evidence="1 2" key="1">
    <citation type="submission" date="2014-04" db="EMBL/GenBank/DDBJ databases">
        <authorList>
            <consortium name="DOE Joint Genome Institute"/>
            <person name="Kuo A."/>
            <person name="Girlanda M."/>
            <person name="Perotto S."/>
            <person name="Kohler A."/>
            <person name="Nagy L.G."/>
            <person name="Floudas D."/>
            <person name="Copeland A."/>
            <person name="Barry K.W."/>
            <person name="Cichocki N."/>
            <person name="Veneault-Fourrey C."/>
            <person name="LaButti K."/>
            <person name="Lindquist E.A."/>
            <person name="Lipzen A."/>
            <person name="Lundell T."/>
            <person name="Morin E."/>
            <person name="Murat C."/>
            <person name="Sun H."/>
            <person name="Tunlid A."/>
            <person name="Henrissat B."/>
            <person name="Grigoriev I.V."/>
            <person name="Hibbett D.S."/>
            <person name="Martin F."/>
            <person name="Nordberg H.P."/>
            <person name="Cantor M.N."/>
            <person name="Hua S.X."/>
        </authorList>
    </citation>
    <scope>NUCLEOTIDE SEQUENCE [LARGE SCALE GENOMIC DNA]</scope>
    <source>
        <strain evidence="1 2">MUT 4182</strain>
    </source>
</reference>